<dbReference type="Proteomes" id="UP001281305">
    <property type="component" value="Chromosome"/>
</dbReference>
<gene>
    <name evidence="2" type="ORF">RZS32_012825</name>
</gene>
<name>A0ABZ2THP5_9RHOB</name>
<dbReference type="EMBL" id="CP146606">
    <property type="protein sequence ID" value="WYK17293.1"/>
    <property type="molecule type" value="Genomic_DNA"/>
</dbReference>
<evidence type="ECO:0000259" key="1">
    <source>
        <dbReference type="Pfam" id="PF00781"/>
    </source>
</evidence>
<dbReference type="Gene3D" id="3.40.50.10330">
    <property type="entry name" value="Probable inorganic polyphosphate/atp-NAD kinase, domain 1"/>
    <property type="match status" value="1"/>
</dbReference>
<keyword evidence="3" id="KW-1185">Reference proteome</keyword>
<sequence length="321" mass="34987">MDAKSIAFVTNPKSHRVARKGSWVSQAAAAAPDLNILEFSGDTALMPQLRKVMEDGVSTIFIEGGDGTVLAVLSACHALADQFETPPQFAILPGGSTNLAHKLFGFRAFGPRHFQKRFAGLLAGKREQVTQQRALKIDSPGLSTPQLGFVLSTGTLARAMRYVQEELHGPGHRGSFSVGQAILRFLSAPHAYLDQNGQPVVAGSQIALQGDNLAYDGPHGLSIMTSLPRLSLGLYPFWGEGSGSISLTYATWPMPHFRRGLFQALVWKQPDRLEKLGFFSHREDAVKLTPHAPIMIDGESFDFSAQDPVHVTLSDQIRFLR</sequence>
<dbReference type="InterPro" id="IPR016064">
    <property type="entry name" value="NAD/diacylglycerol_kinase_sf"/>
</dbReference>
<keyword evidence="2" id="KW-0808">Transferase</keyword>
<dbReference type="GO" id="GO:0016301">
    <property type="term" value="F:kinase activity"/>
    <property type="evidence" value="ECO:0007669"/>
    <property type="project" value="UniProtKB-KW"/>
</dbReference>
<dbReference type="Pfam" id="PF00781">
    <property type="entry name" value="DAGK_cat"/>
    <property type="match status" value="1"/>
</dbReference>
<accession>A0ABZ2THP5</accession>
<protein>
    <submittedName>
        <fullName evidence="2">Diacylglycerol kinase family protein</fullName>
    </submittedName>
</protein>
<reference evidence="2 3" key="1">
    <citation type="submission" date="2024-02" db="EMBL/GenBank/DDBJ databases">
        <title>Roseovarius strain W115 nov., isolated from a marine algae.</title>
        <authorList>
            <person name="Lee M.W."/>
            <person name="Lee J.K."/>
            <person name="Kim J.M."/>
            <person name="Choi D.G."/>
            <person name="Baek J.H."/>
            <person name="Bayburt H."/>
            <person name="Jung J.J."/>
            <person name="Han D.M."/>
            <person name="Jeon C.O."/>
        </authorList>
    </citation>
    <scope>NUCLEOTIDE SEQUENCE [LARGE SCALE GENOMIC DNA]</scope>
    <source>
        <strain evidence="2 3">W115</strain>
    </source>
</reference>
<keyword evidence="2" id="KW-0418">Kinase</keyword>
<proteinExistence type="predicted"/>
<feature type="domain" description="DAGKc" evidence="1">
    <location>
        <begin position="8"/>
        <end position="107"/>
    </location>
</feature>
<organism evidence="2 3">
    <name type="scientific">Roseovarius rhodophyticola</name>
    <dbReference type="NCBI Taxonomy" id="3080827"/>
    <lineage>
        <taxon>Bacteria</taxon>
        <taxon>Pseudomonadati</taxon>
        <taxon>Pseudomonadota</taxon>
        <taxon>Alphaproteobacteria</taxon>
        <taxon>Rhodobacterales</taxon>
        <taxon>Roseobacteraceae</taxon>
        <taxon>Roseovarius</taxon>
    </lineage>
</organism>
<dbReference type="InterPro" id="IPR001206">
    <property type="entry name" value="Diacylglycerol_kinase_cat_dom"/>
</dbReference>
<dbReference type="RefSeq" id="WP_317057365.1">
    <property type="nucleotide sequence ID" value="NZ_CP146606.1"/>
</dbReference>
<dbReference type="InterPro" id="IPR017438">
    <property type="entry name" value="ATP-NAD_kinase_N"/>
</dbReference>
<dbReference type="SUPFAM" id="SSF111331">
    <property type="entry name" value="NAD kinase/diacylglycerol kinase-like"/>
    <property type="match status" value="1"/>
</dbReference>
<evidence type="ECO:0000313" key="3">
    <source>
        <dbReference type="Proteomes" id="UP001281305"/>
    </source>
</evidence>
<evidence type="ECO:0000313" key="2">
    <source>
        <dbReference type="EMBL" id="WYK17293.1"/>
    </source>
</evidence>